<dbReference type="InterPro" id="IPR008266">
    <property type="entry name" value="Tyr_kinase_AS"/>
</dbReference>
<feature type="domain" description="Protein kinase" evidence="15">
    <location>
        <begin position="238"/>
        <end position="491"/>
    </location>
</feature>
<dbReference type="InterPro" id="IPR050198">
    <property type="entry name" value="Non-receptor_tyrosine_kinases"/>
</dbReference>
<dbReference type="PRINTS" id="PR00109">
    <property type="entry name" value="TYRKINASE"/>
</dbReference>
<evidence type="ECO:0000256" key="2">
    <source>
        <dbReference type="ARBA" id="ARBA00022679"/>
    </source>
</evidence>
<evidence type="ECO:0000256" key="11">
    <source>
        <dbReference type="PROSITE-ProRule" id="PRU10141"/>
    </source>
</evidence>
<evidence type="ECO:0000256" key="8">
    <source>
        <dbReference type="ARBA" id="ARBA00051245"/>
    </source>
</evidence>
<keyword evidence="1 10" id="KW-0728">SH3 domain</keyword>
<comment type="catalytic activity">
    <reaction evidence="8 12">
        <text>L-tyrosyl-[protein] + ATP = O-phospho-L-tyrosyl-[protein] + ADP + H(+)</text>
        <dbReference type="Rhea" id="RHEA:10596"/>
        <dbReference type="Rhea" id="RHEA-COMP:10136"/>
        <dbReference type="Rhea" id="RHEA-COMP:20101"/>
        <dbReference type="ChEBI" id="CHEBI:15378"/>
        <dbReference type="ChEBI" id="CHEBI:30616"/>
        <dbReference type="ChEBI" id="CHEBI:46858"/>
        <dbReference type="ChEBI" id="CHEBI:61978"/>
        <dbReference type="ChEBI" id="CHEBI:456216"/>
        <dbReference type="EC" id="2.7.10.2"/>
    </reaction>
</comment>
<keyword evidence="3 11" id="KW-0547">Nucleotide-binding</keyword>
<evidence type="ECO:0000256" key="5">
    <source>
        <dbReference type="ARBA" id="ARBA00022840"/>
    </source>
</evidence>
<dbReference type="InterPro" id="IPR036028">
    <property type="entry name" value="SH3-like_dom_sf"/>
</dbReference>
<dbReference type="SMART" id="SM00219">
    <property type="entry name" value="TyrKc"/>
    <property type="match status" value="1"/>
</dbReference>
<reference evidence="16" key="1">
    <citation type="submission" date="2020-04" db="EMBL/GenBank/DDBJ databases">
        <authorList>
            <person name="Neveu A P."/>
        </authorList>
    </citation>
    <scope>NUCLEOTIDE SEQUENCE</scope>
    <source>
        <tissue evidence="16">Whole embryo</tissue>
    </source>
</reference>
<keyword evidence="2 12" id="KW-0808">Transferase</keyword>
<evidence type="ECO:0000259" key="13">
    <source>
        <dbReference type="PROSITE" id="PS50001"/>
    </source>
</evidence>
<keyword evidence="6 9" id="KW-0727">SH2 domain</keyword>
<proteinExistence type="evidence at transcript level"/>
<dbReference type="AlphaFoldDB" id="A0A6F9DCK4"/>
<dbReference type="Gene3D" id="3.30.505.10">
    <property type="entry name" value="SH2 domain"/>
    <property type="match status" value="1"/>
</dbReference>
<evidence type="ECO:0000259" key="14">
    <source>
        <dbReference type="PROSITE" id="PS50002"/>
    </source>
</evidence>
<dbReference type="InterPro" id="IPR017441">
    <property type="entry name" value="Protein_kinase_ATP_BS"/>
</dbReference>
<dbReference type="SUPFAM" id="SSF56112">
    <property type="entry name" value="Protein kinase-like (PK-like)"/>
    <property type="match status" value="1"/>
</dbReference>
<dbReference type="PRINTS" id="PR00452">
    <property type="entry name" value="SH3DOMAIN"/>
</dbReference>
<dbReference type="InterPro" id="IPR000980">
    <property type="entry name" value="SH2"/>
</dbReference>
<dbReference type="Pfam" id="PF00018">
    <property type="entry name" value="SH3_1"/>
    <property type="match status" value="1"/>
</dbReference>
<dbReference type="InterPro" id="IPR011009">
    <property type="entry name" value="Kinase-like_dom_sf"/>
</dbReference>
<evidence type="ECO:0000256" key="7">
    <source>
        <dbReference type="ARBA" id="ARBA00023137"/>
    </source>
</evidence>
<evidence type="ECO:0000259" key="15">
    <source>
        <dbReference type="PROSITE" id="PS50011"/>
    </source>
</evidence>
<keyword evidence="4 12" id="KW-0418">Kinase</keyword>
<dbReference type="GO" id="GO:0005524">
    <property type="term" value="F:ATP binding"/>
    <property type="evidence" value="ECO:0007669"/>
    <property type="project" value="UniProtKB-UniRule"/>
</dbReference>
<dbReference type="EC" id="2.7.10.2" evidence="12"/>
<protein>
    <recommendedName>
        <fullName evidence="12">Tyrosine-protein kinase</fullName>
        <ecNumber evidence="12">2.7.10.2</ecNumber>
    </recommendedName>
</protein>
<keyword evidence="7 12" id="KW-0829">Tyrosine-protein kinase</keyword>
<name>A0A6F9DCK4_9ASCI</name>
<dbReference type="InterPro" id="IPR020635">
    <property type="entry name" value="Tyr_kinase_cat_dom"/>
</dbReference>
<dbReference type="PRINTS" id="PR00401">
    <property type="entry name" value="SH2DOMAIN"/>
</dbReference>
<dbReference type="PROSITE" id="PS50002">
    <property type="entry name" value="SH3"/>
    <property type="match status" value="1"/>
</dbReference>
<dbReference type="PROSITE" id="PS00109">
    <property type="entry name" value="PROTEIN_KINASE_TYR"/>
    <property type="match status" value="1"/>
</dbReference>
<dbReference type="PANTHER" id="PTHR24418">
    <property type="entry name" value="TYROSINE-PROTEIN KINASE"/>
    <property type="match status" value="1"/>
</dbReference>
<dbReference type="Pfam" id="PF00017">
    <property type="entry name" value="SH2"/>
    <property type="match status" value="1"/>
</dbReference>
<evidence type="ECO:0000256" key="1">
    <source>
        <dbReference type="ARBA" id="ARBA00022443"/>
    </source>
</evidence>
<evidence type="ECO:0000256" key="9">
    <source>
        <dbReference type="PROSITE-ProRule" id="PRU00191"/>
    </source>
</evidence>
<dbReference type="InterPro" id="IPR036860">
    <property type="entry name" value="SH2_dom_sf"/>
</dbReference>
<accession>A0A6F9DCK4</accession>
<dbReference type="FunFam" id="1.10.510.10:FF:000318">
    <property type="entry name" value="Tyrosine-protein kinase"/>
    <property type="match status" value="1"/>
</dbReference>
<sequence>MGVVWSRFKTCVGWDESSNSKSVSSDNNHQIQFSDIQRYRAPPQMPQPQSYENVYIALYDYEARTHDDLSFLKDDQLEVLDKDEGEWWRARLINRHTFPNEGYIPSNFVAKYSSLDSRPWYFGETKRAEAERLLQLRHNAHGAFLVRDSESKPGDYSLSVKDSTEIKHYRIRKADMGGLFIARRAIFNDLPKLIEHYQQSSDGLCVKLVEACKQLEIPQTAGLSHDLADKWEIDRSSLTLKKKLGEGQFGEVHEGLWNGCTQVAIKTLKIGSMDKTEFLREAQIMKKLRHPKLVQLYAVCSKTEPAYIVTELMPNGALNTYLQGPGKNLDIQTLVEMAAQVAAGMAYLEISNYIHRDLAARNILVGLNNICKVADFGLARVTQNDIYETKEGAKFPIKWTAPEAATMQCFTIKSDVWSFGVLLTEIVGKGRMPYPGMTNKEVLQQVEMGYRMPKLNGCPDPLYNIMLECWNRDAQRRPTFETLQWKLEDFFTSDDGIYRESEAVVS</sequence>
<dbReference type="SMART" id="SM00252">
    <property type="entry name" value="SH2"/>
    <property type="match status" value="1"/>
</dbReference>
<keyword evidence="5 11" id="KW-0067">ATP-binding</keyword>
<evidence type="ECO:0000256" key="6">
    <source>
        <dbReference type="ARBA" id="ARBA00022999"/>
    </source>
</evidence>
<dbReference type="InterPro" id="IPR001452">
    <property type="entry name" value="SH3_domain"/>
</dbReference>
<dbReference type="SUPFAM" id="SSF55550">
    <property type="entry name" value="SH2 domain"/>
    <property type="match status" value="1"/>
</dbReference>
<evidence type="ECO:0000313" key="16">
    <source>
        <dbReference type="EMBL" id="CAB3247115.1"/>
    </source>
</evidence>
<dbReference type="GO" id="GO:0004715">
    <property type="term" value="F:non-membrane spanning protein tyrosine kinase activity"/>
    <property type="evidence" value="ECO:0007669"/>
    <property type="project" value="UniProtKB-EC"/>
</dbReference>
<dbReference type="InterPro" id="IPR000719">
    <property type="entry name" value="Prot_kinase_dom"/>
</dbReference>
<dbReference type="SUPFAM" id="SSF50044">
    <property type="entry name" value="SH3-domain"/>
    <property type="match status" value="1"/>
</dbReference>
<evidence type="ECO:0000256" key="3">
    <source>
        <dbReference type="ARBA" id="ARBA00022741"/>
    </source>
</evidence>
<feature type="domain" description="SH3" evidence="14">
    <location>
        <begin position="50"/>
        <end position="114"/>
    </location>
</feature>
<dbReference type="PROSITE" id="PS50001">
    <property type="entry name" value="SH2"/>
    <property type="match status" value="1"/>
</dbReference>
<dbReference type="PROSITE" id="PS50011">
    <property type="entry name" value="PROTEIN_KINASE_DOM"/>
    <property type="match status" value="1"/>
</dbReference>
<dbReference type="FunFam" id="3.30.505.10:FF:000044">
    <property type="entry name" value="Tyrosine-protein kinase"/>
    <property type="match status" value="1"/>
</dbReference>
<evidence type="ECO:0000256" key="4">
    <source>
        <dbReference type="ARBA" id="ARBA00022777"/>
    </source>
</evidence>
<feature type="binding site" evidence="11">
    <location>
        <position position="266"/>
    </location>
    <ligand>
        <name>ATP</name>
        <dbReference type="ChEBI" id="CHEBI:30616"/>
    </ligand>
</feature>
<dbReference type="Gene3D" id="1.10.510.10">
    <property type="entry name" value="Transferase(Phosphotransferase) domain 1"/>
    <property type="match status" value="1"/>
</dbReference>
<dbReference type="EMBL" id="LR785270">
    <property type="protein sequence ID" value="CAB3247115.1"/>
    <property type="molecule type" value="mRNA"/>
</dbReference>
<dbReference type="Gene3D" id="2.30.30.40">
    <property type="entry name" value="SH3 Domains"/>
    <property type="match status" value="1"/>
</dbReference>
<comment type="similarity">
    <text evidence="12">Belongs to the protein kinase superfamily. Tyr protein kinase family.</text>
</comment>
<dbReference type="InterPro" id="IPR001245">
    <property type="entry name" value="Ser-Thr/Tyr_kinase_cat_dom"/>
</dbReference>
<evidence type="ECO:0000256" key="10">
    <source>
        <dbReference type="PROSITE-ProRule" id="PRU00192"/>
    </source>
</evidence>
<dbReference type="PROSITE" id="PS00107">
    <property type="entry name" value="PROTEIN_KINASE_ATP"/>
    <property type="match status" value="1"/>
</dbReference>
<dbReference type="Pfam" id="PF07714">
    <property type="entry name" value="PK_Tyr_Ser-Thr"/>
    <property type="match status" value="1"/>
</dbReference>
<dbReference type="FunFam" id="3.30.200.20:FF:000053">
    <property type="entry name" value="Tyrosine-protein kinase"/>
    <property type="match status" value="1"/>
</dbReference>
<dbReference type="CDD" id="cd11845">
    <property type="entry name" value="SH3_Src_like"/>
    <property type="match status" value="1"/>
</dbReference>
<gene>
    <name evidence="16" type="primary">Frk</name>
</gene>
<dbReference type="SMART" id="SM00326">
    <property type="entry name" value="SH3"/>
    <property type="match status" value="1"/>
</dbReference>
<organism evidence="16">
    <name type="scientific">Phallusia mammillata</name>
    <dbReference type="NCBI Taxonomy" id="59560"/>
    <lineage>
        <taxon>Eukaryota</taxon>
        <taxon>Metazoa</taxon>
        <taxon>Chordata</taxon>
        <taxon>Tunicata</taxon>
        <taxon>Ascidiacea</taxon>
        <taxon>Phlebobranchia</taxon>
        <taxon>Ascidiidae</taxon>
        <taxon>Phallusia</taxon>
    </lineage>
</organism>
<evidence type="ECO:0000256" key="12">
    <source>
        <dbReference type="RuleBase" id="RU362096"/>
    </source>
</evidence>
<feature type="domain" description="SH2" evidence="13">
    <location>
        <begin position="120"/>
        <end position="212"/>
    </location>
</feature>